<proteinExistence type="predicted"/>
<dbReference type="GO" id="GO:0005524">
    <property type="term" value="F:ATP binding"/>
    <property type="evidence" value="ECO:0007669"/>
    <property type="project" value="InterPro"/>
</dbReference>
<dbReference type="OrthoDB" id="2423964at2759"/>
<dbReference type="AlphaFoldDB" id="A0A0M3JHR4"/>
<evidence type="ECO:0000313" key="2">
    <source>
        <dbReference type="EMBL" id="VDK28181.1"/>
    </source>
</evidence>
<dbReference type="WBParaSite" id="ASIM_0000717801-mRNA-1">
    <property type="protein sequence ID" value="ASIM_0000717801-mRNA-1"/>
    <property type="gene ID" value="ASIM_0000717801"/>
</dbReference>
<dbReference type="Proteomes" id="UP000267096">
    <property type="component" value="Unassembled WGS sequence"/>
</dbReference>
<evidence type="ECO:0000313" key="3">
    <source>
        <dbReference type="Proteomes" id="UP000267096"/>
    </source>
</evidence>
<accession>A0A0M3JHR4</accession>
<dbReference type="PANTHER" id="PTHR11777:SF9">
    <property type="entry name" value="ALANINE--TRNA LIGASE, CYTOPLASMIC"/>
    <property type="match status" value="1"/>
</dbReference>
<dbReference type="GO" id="GO:0006419">
    <property type="term" value="P:alanyl-tRNA aminoacylation"/>
    <property type="evidence" value="ECO:0007669"/>
    <property type="project" value="InterPro"/>
</dbReference>
<sequence length="85" mass="9809">MFACSICTAICTIRVDRRRILPFDGEDNFWEMADTGPCGECSEIHFDTIGDRDASHLVNSKRDASVIEIWNLVFMQYNRSIYDLL</sequence>
<organism evidence="4">
    <name type="scientific">Anisakis simplex</name>
    <name type="common">Herring worm</name>
    <dbReference type="NCBI Taxonomy" id="6269"/>
    <lineage>
        <taxon>Eukaryota</taxon>
        <taxon>Metazoa</taxon>
        <taxon>Ecdysozoa</taxon>
        <taxon>Nematoda</taxon>
        <taxon>Chromadorea</taxon>
        <taxon>Rhabditida</taxon>
        <taxon>Spirurina</taxon>
        <taxon>Ascaridomorpha</taxon>
        <taxon>Ascaridoidea</taxon>
        <taxon>Anisakidae</taxon>
        <taxon>Anisakis</taxon>
        <taxon>Anisakis simplex complex</taxon>
    </lineage>
</organism>
<dbReference type="SUPFAM" id="SSF55681">
    <property type="entry name" value="Class II aaRS and biotin synthetases"/>
    <property type="match status" value="1"/>
</dbReference>
<dbReference type="InterPro" id="IPR018164">
    <property type="entry name" value="Ala-tRNA-synth_IIc_N"/>
</dbReference>
<feature type="domain" description="Alanyl-tRNA synthetase class IIc N-terminal" evidence="1">
    <location>
        <begin position="13"/>
        <end position="80"/>
    </location>
</feature>
<evidence type="ECO:0000259" key="1">
    <source>
        <dbReference type="Pfam" id="PF01411"/>
    </source>
</evidence>
<dbReference type="GO" id="GO:0004813">
    <property type="term" value="F:alanine-tRNA ligase activity"/>
    <property type="evidence" value="ECO:0007669"/>
    <property type="project" value="InterPro"/>
</dbReference>
<gene>
    <name evidence="2" type="ORF">ASIM_LOCUS6953</name>
</gene>
<dbReference type="GO" id="GO:0002161">
    <property type="term" value="F:aminoacyl-tRNA deacylase activity"/>
    <property type="evidence" value="ECO:0007669"/>
    <property type="project" value="TreeGrafter"/>
</dbReference>
<dbReference type="PANTHER" id="PTHR11777">
    <property type="entry name" value="ALANYL-TRNA SYNTHETASE"/>
    <property type="match status" value="1"/>
</dbReference>
<dbReference type="EMBL" id="UYRR01015986">
    <property type="protein sequence ID" value="VDK28181.1"/>
    <property type="molecule type" value="Genomic_DNA"/>
</dbReference>
<keyword evidence="3" id="KW-1185">Reference proteome</keyword>
<dbReference type="InterPro" id="IPR045864">
    <property type="entry name" value="aa-tRNA-synth_II/BPL/LPL"/>
</dbReference>
<reference evidence="4" key="1">
    <citation type="submission" date="2017-02" db="UniProtKB">
        <authorList>
            <consortium name="WormBaseParasite"/>
        </authorList>
    </citation>
    <scope>IDENTIFICATION</scope>
</reference>
<dbReference type="InterPro" id="IPR050058">
    <property type="entry name" value="Ala-tRNA_ligase"/>
</dbReference>
<name>A0A0M3JHR4_ANISI</name>
<dbReference type="Pfam" id="PF01411">
    <property type="entry name" value="tRNA-synt_2c"/>
    <property type="match status" value="1"/>
</dbReference>
<reference evidence="2 3" key="2">
    <citation type="submission" date="2018-11" db="EMBL/GenBank/DDBJ databases">
        <authorList>
            <consortium name="Pathogen Informatics"/>
        </authorList>
    </citation>
    <scope>NUCLEOTIDE SEQUENCE [LARGE SCALE GENOMIC DNA]</scope>
</reference>
<protein>
    <submittedName>
        <fullName evidence="4">tRNA-synt_2c domain-containing protein</fullName>
    </submittedName>
</protein>
<evidence type="ECO:0000313" key="4">
    <source>
        <dbReference type="WBParaSite" id="ASIM_0000717801-mRNA-1"/>
    </source>
</evidence>
<dbReference type="GO" id="GO:0005739">
    <property type="term" value="C:mitochondrion"/>
    <property type="evidence" value="ECO:0007669"/>
    <property type="project" value="TreeGrafter"/>
</dbReference>
<dbReference type="Gene3D" id="3.30.930.10">
    <property type="entry name" value="Bira Bifunctional Protein, Domain 2"/>
    <property type="match status" value="1"/>
</dbReference>